<keyword evidence="14" id="KW-0687">Ribonucleoprotein</keyword>
<evidence type="ECO:0000256" key="14">
    <source>
        <dbReference type="ARBA" id="ARBA00023274"/>
    </source>
</evidence>
<reference evidence="18" key="1">
    <citation type="journal article" date="2013" name="J. Plant Res.">
        <title>Effect of fungi and light on seed germination of three Opuntia species from semiarid lands of central Mexico.</title>
        <authorList>
            <person name="Delgado-Sanchez P."/>
            <person name="Jimenez-Bremont J.F."/>
            <person name="Guerrero-Gonzalez Mde L."/>
            <person name="Flores J."/>
        </authorList>
    </citation>
    <scope>NUCLEOTIDE SEQUENCE</scope>
    <source>
        <tissue evidence="18">Cladode</tissue>
    </source>
</reference>
<dbReference type="InterPro" id="IPR011332">
    <property type="entry name" value="Ribosomal_zn-bd"/>
</dbReference>
<name>A0A7C8ZTU2_OPUST</name>
<dbReference type="Pfam" id="PF01599">
    <property type="entry name" value="Ribosomal_S27"/>
    <property type="match status" value="1"/>
</dbReference>
<dbReference type="GO" id="GO:1990904">
    <property type="term" value="C:ribonucleoprotein complex"/>
    <property type="evidence" value="ECO:0007669"/>
    <property type="project" value="UniProtKB-KW"/>
</dbReference>
<dbReference type="PRINTS" id="PR00348">
    <property type="entry name" value="UBIQUITIN"/>
</dbReference>
<dbReference type="Gene3D" id="3.10.20.90">
    <property type="entry name" value="Phosphatidylinositol 3-kinase Catalytic Subunit, Chain A, domain 1"/>
    <property type="match status" value="1"/>
</dbReference>
<feature type="region of interest" description="Disordered" evidence="16">
    <location>
        <begin position="154"/>
        <end position="185"/>
    </location>
</feature>
<evidence type="ECO:0000256" key="16">
    <source>
        <dbReference type="SAM" id="MobiDB-lite"/>
    </source>
</evidence>
<evidence type="ECO:0000256" key="7">
    <source>
        <dbReference type="ARBA" id="ARBA00022490"/>
    </source>
</evidence>
<dbReference type="InterPro" id="IPR000626">
    <property type="entry name" value="Ubiquitin-like_dom"/>
</dbReference>
<dbReference type="PROSITE" id="PS50053">
    <property type="entry name" value="UBIQUITIN_2"/>
    <property type="match status" value="1"/>
</dbReference>
<feature type="compositionally biased region" description="Basic and acidic residues" evidence="16">
    <location>
        <begin position="176"/>
        <end position="185"/>
    </location>
</feature>
<evidence type="ECO:0000256" key="11">
    <source>
        <dbReference type="ARBA" id="ARBA00022843"/>
    </source>
</evidence>
<evidence type="ECO:0000256" key="9">
    <source>
        <dbReference type="ARBA" id="ARBA00022737"/>
    </source>
</evidence>
<keyword evidence="7" id="KW-0963">Cytoplasm</keyword>
<comment type="similarity">
    <text evidence="6">In the C-terminal section; belongs to the eukaryotic ribosomal protein eS31 family.</text>
</comment>
<keyword evidence="11" id="KW-0832">Ubl conjugation</keyword>
<dbReference type="GO" id="GO:0003735">
    <property type="term" value="F:structural constituent of ribosome"/>
    <property type="evidence" value="ECO:0007669"/>
    <property type="project" value="InterPro"/>
</dbReference>
<comment type="similarity">
    <text evidence="4">In the N-terminal section; belongs to the ubiquitin family.</text>
</comment>
<keyword evidence="12" id="KW-0689">Ribosomal protein</keyword>
<comment type="similarity">
    <text evidence="5">Belongs to the ubiquitin family.</text>
</comment>
<evidence type="ECO:0000256" key="6">
    <source>
        <dbReference type="ARBA" id="ARBA00009891"/>
    </source>
</evidence>
<proteinExistence type="inferred from homology"/>
<organism evidence="18">
    <name type="scientific">Opuntia streptacantha</name>
    <name type="common">Prickly pear cactus</name>
    <name type="synonym">Opuntia cardona</name>
    <dbReference type="NCBI Taxonomy" id="393608"/>
    <lineage>
        <taxon>Eukaryota</taxon>
        <taxon>Viridiplantae</taxon>
        <taxon>Streptophyta</taxon>
        <taxon>Embryophyta</taxon>
        <taxon>Tracheophyta</taxon>
        <taxon>Spermatophyta</taxon>
        <taxon>Magnoliopsida</taxon>
        <taxon>eudicotyledons</taxon>
        <taxon>Gunneridae</taxon>
        <taxon>Pentapetalae</taxon>
        <taxon>Caryophyllales</taxon>
        <taxon>Cactineae</taxon>
        <taxon>Cactaceae</taxon>
        <taxon>Opuntioideae</taxon>
        <taxon>Opuntia</taxon>
    </lineage>
</organism>
<dbReference type="InterPro" id="IPR019956">
    <property type="entry name" value="Ubiquitin_dom"/>
</dbReference>
<reference evidence="18" key="2">
    <citation type="submission" date="2020-07" db="EMBL/GenBank/DDBJ databases">
        <authorList>
            <person name="Vera ALvarez R."/>
            <person name="Arias-Moreno D.M."/>
            <person name="Jimenez-Jacinto V."/>
            <person name="Jimenez-Bremont J.F."/>
            <person name="Swaminathan K."/>
            <person name="Moose S.P."/>
            <person name="Guerrero-Gonzalez M.L."/>
            <person name="Marino-Ramirez L."/>
            <person name="Landsman D."/>
            <person name="Rodriguez-Kessler M."/>
            <person name="Delgado-Sanchez P."/>
        </authorList>
    </citation>
    <scope>NUCLEOTIDE SEQUENCE</scope>
    <source>
        <tissue evidence="18">Cladode</tissue>
    </source>
</reference>
<dbReference type="PANTHER" id="PTHR10666">
    <property type="entry name" value="UBIQUITIN"/>
    <property type="match status" value="1"/>
</dbReference>
<dbReference type="InterPro" id="IPR050158">
    <property type="entry name" value="Ubiquitin_ubiquitin-like"/>
</dbReference>
<evidence type="ECO:0000256" key="2">
    <source>
        <dbReference type="ARBA" id="ARBA00004123"/>
    </source>
</evidence>
<dbReference type="SUPFAM" id="SSF57829">
    <property type="entry name" value="Zn-binding ribosomal proteins"/>
    <property type="match status" value="1"/>
</dbReference>
<evidence type="ECO:0000256" key="10">
    <source>
        <dbReference type="ARBA" id="ARBA00022833"/>
    </source>
</evidence>
<dbReference type="FunFam" id="3.10.20.90:FF:000469">
    <property type="entry name" value="Polyubiquitin-C"/>
    <property type="match status" value="1"/>
</dbReference>
<evidence type="ECO:0000256" key="1">
    <source>
        <dbReference type="ARBA" id="ARBA00002225"/>
    </source>
</evidence>
<evidence type="ECO:0000256" key="15">
    <source>
        <dbReference type="ARBA" id="ARBA00035123"/>
    </source>
</evidence>
<dbReference type="SMART" id="SM01402">
    <property type="entry name" value="Ribosomal_S27"/>
    <property type="match status" value="1"/>
</dbReference>
<dbReference type="GO" id="GO:0005737">
    <property type="term" value="C:cytoplasm"/>
    <property type="evidence" value="ECO:0007669"/>
    <property type="project" value="UniProtKB-SubCell"/>
</dbReference>
<evidence type="ECO:0000256" key="5">
    <source>
        <dbReference type="ARBA" id="ARBA00008430"/>
    </source>
</evidence>
<dbReference type="GO" id="GO:0005840">
    <property type="term" value="C:ribosome"/>
    <property type="evidence" value="ECO:0007669"/>
    <property type="project" value="UniProtKB-KW"/>
</dbReference>
<feature type="domain" description="Ubiquitin-like" evidence="17">
    <location>
        <begin position="1"/>
        <end position="80"/>
    </location>
</feature>
<protein>
    <recommendedName>
        <fullName evidence="17">Ubiquitin-like domain-containing protein</fullName>
    </recommendedName>
</protein>
<evidence type="ECO:0000256" key="3">
    <source>
        <dbReference type="ARBA" id="ARBA00004496"/>
    </source>
</evidence>
<dbReference type="AlphaFoldDB" id="A0A7C8ZTU2"/>
<dbReference type="InterPro" id="IPR038582">
    <property type="entry name" value="Ribosomal_eS31_euk-type_sf"/>
</dbReference>
<accession>A0A7C8ZTU2</accession>
<dbReference type="GO" id="GO:0005634">
    <property type="term" value="C:nucleus"/>
    <property type="evidence" value="ECO:0007669"/>
    <property type="project" value="UniProtKB-SubCell"/>
</dbReference>
<comment type="subunit">
    <text evidence="15">Part of the 40S ribosomal subunit.</text>
</comment>
<dbReference type="InterPro" id="IPR002906">
    <property type="entry name" value="Ribosomal_eS31"/>
</dbReference>
<keyword evidence="13" id="KW-0539">Nucleus</keyword>
<comment type="function">
    <text evidence="1">Component of the 40S subunit of the ribosome.</text>
</comment>
<keyword evidence="10" id="KW-0862">Zinc</keyword>
<keyword evidence="8" id="KW-1017">Isopeptide bond</keyword>
<evidence type="ECO:0000256" key="8">
    <source>
        <dbReference type="ARBA" id="ARBA00022499"/>
    </source>
</evidence>
<feature type="compositionally biased region" description="Acidic residues" evidence="16">
    <location>
        <begin position="161"/>
        <end position="175"/>
    </location>
</feature>
<evidence type="ECO:0000313" key="18">
    <source>
        <dbReference type="EMBL" id="MBA4651552.1"/>
    </source>
</evidence>
<evidence type="ECO:0000256" key="4">
    <source>
        <dbReference type="ARBA" id="ARBA00008373"/>
    </source>
</evidence>
<dbReference type="SUPFAM" id="SSF54236">
    <property type="entry name" value="Ubiquitin-like"/>
    <property type="match status" value="1"/>
</dbReference>
<evidence type="ECO:0000256" key="13">
    <source>
        <dbReference type="ARBA" id="ARBA00023242"/>
    </source>
</evidence>
<dbReference type="GO" id="GO:0006412">
    <property type="term" value="P:translation"/>
    <property type="evidence" value="ECO:0007669"/>
    <property type="project" value="InterPro"/>
</dbReference>
<dbReference type="Gene3D" id="6.20.50.150">
    <property type="match status" value="1"/>
</dbReference>
<evidence type="ECO:0000259" key="17">
    <source>
        <dbReference type="PROSITE" id="PS50053"/>
    </source>
</evidence>
<keyword evidence="9" id="KW-0677">Repeat</keyword>
<dbReference type="GO" id="GO:0003729">
    <property type="term" value="F:mRNA binding"/>
    <property type="evidence" value="ECO:0007669"/>
    <property type="project" value="UniProtKB-ARBA"/>
</dbReference>
<sequence>MQIFVRTPTISGGTTNITLEVEPSDTISTVKSKIFEREGIPAAEQRLEFAGAQLEDSGTIGKYNIEEYSALWPLLRLRGGAKKRKKKTFTTPKKTHHEKKKEPLAVLRMYKVDEASASVQKLRKECPGPQCGPGVFMAEHSNRLTCGRCGLTYLNNKDHDDDRDEEDDDDDDDDDANARELSVED</sequence>
<dbReference type="Pfam" id="PF00240">
    <property type="entry name" value="ubiquitin"/>
    <property type="match status" value="1"/>
</dbReference>
<dbReference type="SMART" id="SM00213">
    <property type="entry name" value="UBQ"/>
    <property type="match status" value="1"/>
</dbReference>
<evidence type="ECO:0000256" key="12">
    <source>
        <dbReference type="ARBA" id="ARBA00022980"/>
    </source>
</evidence>
<comment type="subcellular location">
    <subcellularLocation>
        <location evidence="3">Cytoplasm</location>
    </subcellularLocation>
    <subcellularLocation>
        <location evidence="2">Nucleus</location>
    </subcellularLocation>
</comment>
<dbReference type="EMBL" id="GISG01170494">
    <property type="protein sequence ID" value="MBA4651552.1"/>
    <property type="molecule type" value="Transcribed_RNA"/>
</dbReference>
<dbReference type="InterPro" id="IPR029071">
    <property type="entry name" value="Ubiquitin-like_domsf"/>
</dbReference>